<dbReference type="AlphaFoldDB" id="A0AAW4FNC3"/>
<feature type="active site" evidence="2">
    <location>
        <position position="47"/>
    </location>
</feature>
<comment type="caution">
    <text evidence="3">The sequence shown here is derived from an EMBL/GenBank/DDBJ whole genome shotgun (WGS) entry which is preliminary data.</text>
</comment>
<dbReference type="GO" id="GO:0016853">
    <property type="term" value="F:isomerase activity"/>
    <property type="evidence" value="ECO:0007669"/>
    <property type="project" value="UniProtKB-KW"/>
</dbReference>
<sequence>MHSVDYITVDVFTEDRFAGNQLAVIPDARGLSDAQMQAIATEFGYSEVTFVLPPEDPANSARVRIFTPTMEIPFAGHPNVGTAFVLGQQAEIFGRAPGDHLRFEELAGLVEVALSRADGAVKEARIVVPRALSIGPSIDVETIAACAMVAPDAVSTANHAPVRVSVGLPFAVAELKDVAALSAARPNVTAFEAANRRYKPDEDSFSLFLYARSAEKPWQLRARMFAPLDNVIEDPATGSASAALGAYLVSLLPEETIDVDLTIEQGVEMGRRSIIEVSVSKQGGTVGKTSIAGACVTAMRGSIALSTPARR</sequence>
<gene>
    <name evidence="3" type="ORF">GFB56_17460</name>
</gene>
<organism evidence="3 4">
    <name type="scientific">Ensifer canadensis</name>
    <dbReference type="NCBI Taxonomy" id="555315"/>
    <lineage>
        <taxon>Bacteria</taxon>
        <taxon>Pseudomonadati</taxon>
        <taxon>Pseudomonadota</taxon>
        <taxon>Alphaproteobacteria</taxon>
        <taxon>Hyphomicrobiales</taxon>
        <taxon>Rhizobiaceae</taxon>
        <taxon>Sinorhizobium/Ensifer group</taxon>
        <taxon>Ensifer</taxon>
    </lineage>
</organism>
<accession>A0AAW4FNC3</accession>
<name>A0AAW4FNC3_9HYPH</name>
<keyword evidence="4" id="KW-1185">Reference proteome</keyword>
<reference evidence="3 4" key="1">
    <citation type="submission" date="2020-01" db="EMBL/GenBank/DDBJ databases">
        <title>Draft genome assembly of Ensifer adhaerens T173.</title>
        <authorList>
            <person name="Craig J.E."/>
            <person name="Stinchcombe J.R."/>
        </authorList>
    </citation>
    <scope>NUCLEOTIDE SEQUENCE [LARGE SCALE GENOMIC DNA]</scope>
    <source>
        <strain evidence="3 4">T173</strain>
    </source>
</reference>
<keyword evidence="3" id="KW-0413">Isomerase</keyword>
<dbReference type="SUPFAM" id="SSF54506">
    <property type="entry name" value="Diaminopimelate epimerase-like"/>
    <property type="match status" value="1"/>
</dbReference>
<dbReference type="PIRSF" id="PIRSF016184">
    <property type="entry name" value="PhzC_PhzF"/>
    <property type="match status" value="1"/>
</dbReference>
<proteinExistence type="inferred from homology"/>
<comment type="similarity">
    <text evidence="1">Belongs to the PhzF family.</text>
</comment>
<dbReference type="Proteomes" id="UP000744980">
    <property type="component" value="Unassembled WGS sequence"/>
</dbReference>
<dbReference type="GO" id="GO:0005737">
    <property type="term" value="C:cytoplasm"/>
    <property type="evidence" value="ECO:0007669"/>
    <property type="project" value="TreeGrafter"/>
</dbReference>
<evidence type="ECO:0000256" key="2">
    <source>
        <dbReference type="PIRSR" id="PIRSR016184-1"/>
    </source>
</evidence>
<evidence type="ECO:0000256" key="1">
    <source>
        <dbReference type="ARBA" id="ARBA00008270"/>
    </source>
</evidence>
<protein>
    <submittedName>
        <fullName evidence="3">PhzF family phenazine biosynthesis isomerase</fullName>
    </submittedName>
</protein>
<dbReference type="EMBL" id="WXFA01000010">
    <property type="protein sequence ID" value="MBM3092587.1"/>
    <property type="molecule type" value="Genomic_DNA"/>
</dbReference>
<dbReference type="PANTHER" id="PTHR13774:SF32">
    <property type="entry name" value="ANTISENSE-ENHANCING SEQUENCE 1"/>
    <property type="match status" value="1"/>
</dbReference>
<dbReference type="NCBIfam" id="TIGR00654">
    <property type="entry name" value="PhzF_family"/>
    <property type="match status" value="1"/>
</dbReference>
<evidence type="ECO:0000313" key="3">
    <source>
        <dbReference type="EMBL" id="MBM3092587.1"/>
    </source>
</evidence>
<dbReference type="PANTHER" id="PTHR13774">
    <property type="entry name" value="PHENAZINE BIOSYNTHESIS PROTEIN"/>
    <property type="match status" value="1"/>
</dbReference>
<dbReference type="Pfam" id="PF02567">
    <property type="entry name" value="PhzC-PhzF"/>
    <property type="match status" value="1"/>
</dbReference>
<dbReference type="InterPro" id="IPR003719">
    <property type="entry name" value="Phenazine_PhzF-like"/>
</dbReference>
<evidence type="ECO:0000313" key="4">
    <source>
        <dbReference type="Proteomes" id="UP000744980"/>
    </source>
</evidence>
<dbReference type="Gene3D" id="3.10.310.10">
    <property type="entry name" value="Diaminopimelate Epimerase, Chain A, domain 1"/>
    <property type="match status" value="2"/>
</dbReference>